<feature type="region of interest" description="Disordered" evidence="3">
    <location>
        <begin position="1"/>
        <end position="193"/>
    </location>
</feature>
<feature type="compositionally biased region" description="Low complexity" evidence="3">
    <location>
        <begin position="17"/>
        <end position="40"/>
    </location>
</feature>
<protein>
    <submittedName>
        <fullName evidence="5">Cytochrome c oxidase biogenesis protein Cmc1 like, putative</fullName>
    </submittedName>
</protein>
<dbReference type="eggNOG" id="ENOG502T1KP">
    <property type="taxonomic scope" value="Eukaryota"/>
</dbReference>
<dbReference type="OMA" id="IDEYVNC"/>
<feature type="compositionally biased region" description="Polar residues" evidence="3">
    <location>
        <begin position="91"/>
        <end position="102"/>
    </location>
</feature>
<name>Q4UBH8_THEAN</name>
<dbReference type="GeneID" id="3865070"/>
<feature type="compositionally biased region" description="Polar residues" evidence="3">
    <location>
        <begin position="62"/>
        <end position="72"/>
    </location>
</feature>
<feature type="compositionally biased region" description="Basic and acidic residues" evidence="3">
    <location>
        <begin position="156"/>
        <end position="175"/>
    </location>
</feature>
<reference evidence="5" key="2">
    <citation type="submission" date="2018-07" db="EMBL/GenBank/DDBJ databases">
        <authorList>
            <person name="Quirk P.G."/>
            <person name="Krulwich T.A."/>
        </authorList>
    </citation>
    <scope>NUCLEOTIDE SEQUENCE</scope>
    <source>
        <strain evidence="5">Anand</strain>
    </source>
</reference>
<evidence type="ECO:0000313" key="7">
    <source>
        <dbReference type="Proteomes" id="UP000001950"/>
    </source>
</evidence>
<evidence type="ECO:0000256" key="3">
    <source>
        <dbReference type="SAM" id="MobiDB-lite"/>
    </source>
</evidence>
<dbReference type="EMBL" id="UIVS01000003">
    <property type="protein sequence ID" value="SVP92926.1"/>
    <property type="molecule type" value="Genomic_DNA"/>
</dbReference>
<evidence type="ECO:0000313" key="5">
    <source>
        <dbReference type="EMBL" id="SVP92926.1"/>
    </source>
</evidence>
<dbReference type="AlphaFoldDB" id="Q4UBH8"/>
<dbReference type="Pfam" id="PF08583">
    <property type="entry name" value="Cmc1"/>
    <property type="match status" value="1"/>
</dbReference>
<dbReference type="KEGG" id="tan:TA18550"/>
<feature type="compositionally biased region" description="Polar residues" evidence="3">
    <location>
        <begin position="176"/>
        <end position="185"/>
    </location>
</feature>
<feature type="compositionally biased region" description="Low complexity" evidence="3">
    <location>
        <begin position="137"/>
        <end position="151"/>
    </location>
</feature>
<gene>
    <name evidence="4" type="ORF">TA18550</name>
    <name evidence="6" type="ORF">TAT_000273300</name>
    <name evidence="5" type="ORF">TAV_000272400</name>
</gene>
<dbReference type="EMBL" id="CR940352">
    <property type="protein sequence ID" value="CAI75823.1"/>
    <property type="molecule type" value="Genomic_DNA"/>
</dbReference>
<accession>Q4UBH8</accession>
<keyword evidence="7" id="KW-1185">Reference proteome</keyword>
<evidence type="ECO:0000256" key="1">
    <source>
        <dbReference type="ARBA" id="ARBA00007347"/>
    </source>
</evidence>
<dbReference type="InParanoid" id="Q4UBH8"/>
<keyword evidence="2" id="KW-1015">Disulfide bond</keyword>
<evidence type="ECO:0000256" key="2">
    <source>
        <dbReference type="ARBA" id="ARBA00023157"/>
    </source>
</evidence>
<organism evidence="4 7">
    <name type="scientific">Theileria annulata</name>
    <dbReference type="NCBI Taxonomy" id="5874"/>
    <lineage>
        <taxon>Eukaryota</taxon>
        <taxon>Sar</taxon>
        <taxon>Alveolata</taxon>
        <taxon>Apicomplexa</taxon>
        <taxon>Aconoidasida</taxon>
        <taxon>Piroplasmida</taxon>
        <taxon>Theileriidae</taxon>
        <taxon>Theileria</taxon>
    </lineage>
</organism>
<dbReference type="Proteomes" id="UP000001950">
    <property type="component" value="Chromosome 3"/>
</dbReference>
<dbReference type="PROSITE" id="PS51808">
    <property type="entry name" value="CHCH"/>
    <property type="match status" value="1"/>
</dbReference>
<evidence type="ECO:0000313" key="4">
    <source>
        <dbReference type="EMBL" id="CAI75823.1"/>
    </source>
</evidence>
<dbReference type="RefSeq" id="XP_955299.1">
    <property type="nucleotide sequence ID" value="XM_950206.1"/>
</dbReference>
<sequence>MPVSRTVSRTLSKDSDSLSLRSSRTGSLRSEGSSVRSQSSAAKLRQKLITNSLLRHEENSKSSHSSPVMSNRASKHPRDTKATETPGKTLKQLSLAKTNSVDSSKKTLSRSSTNSQECDELDIDFGSPRKGGKGFKRSLSNSSNKSTPSRLNSKRLNTDKRFKSYNRGEDLHDTEISQTDSISNNQDDDTEEFSDKKITDLAQVPKTFSLTSSLGKASSISIDTAYSVFTIEDESDNDNVNDEFRFKRSKRPHYNLQESILALISKYKTDLELLDEKIKVLESQFFSNPPETTGIIKGWEGNVLNNAYSNLTGPKSRRSHNSKFKNNLNHTQNLITEHIFSLTSSTCADEESAKNNKFNKGESFINKLRSKNDKYPISYLEFREAEYKMAKERKEVLKSIGASIRDKCRAEIDEYVNCCSENRFINFKCKKESNEMHKCIRHYQKDATTPEAIRKVMKERFEEGKSSAVPSYLKSGRVQNSEPNN</sequence>
<feature type="region of interest" description="Disordered" evidence="3">
    <location>
        <begin position="462"/>
        <end position="485"/>
    </location>
</feature>
<dbReference type="VEuPathDB" id="PiroplasmaDB:TA18550"/>
<dbReference type="EMBL" id="UIVT01000003">
    <property type="protein sequence ID" value="SVP93739.1"/>
    <property type="molecule type" value="Genomic_DNA"/>
</dbReference>
<dbReference type="OrthoDB" id="364509at2759"/>
<reference evidence="4 7" key="1">
    <citation type="journal article" date="2005" name="Science">
        <title>Genome of the host-cell transforming parasite Theileria annulata compared with T. parva.</title>
        <authorList>
            <person name="Pain A."/>
            <person name="Renauld H."/>
            <person name="Berriman M."/>
            <person name="Murphy L."/>
            <person name="Yeats C.A."/>
            <person name="Weir W."/>
            <person name="Kerhornou A."/>
            <person name="Aslett M."/>
            <person name="Bishop R."/>
            <person name="Bouchier C."/>
            <person name="Cochet M."/>
            <person name="Coulson R.M.R."/>
            <person name="Cronin A."/>
            <person name="de Villiers E.P."/>
            <person name="Fraser A."/>
            <person name="Fosker N."/>
            <person name="Gardner M."/>
            <person name="Goble A."/>
            <person name="Griffiths-Jones S."/>
            <person name="Harris D.E."/>
            <person name="Katzer F."/>
            <person name="Larke N."/>
            <person name="Lord A."/>
            <person name="Maser P."/>
            <person name="McKellar S."/>
            <person name="Mooney P."/>
            <person name="Morton F."/>
            <person name="Nene V."/>
            <person name="O'Neil S."/>
            <person name="Price C."/>
            <person name="Quail M.A."/>
            <person name="Rabbinowitsch E."/>
            <person name="Rawlings N.D."/>
            <person name="Rutter S."/>
            <person name="Saunders D."/>
            <person name="Seeger K."/>
            <person name="Shah T."/>
            <person name="Squares R."/>
            <person name="Squares S."/>
            <person name="Tivey A."/>
            <person name="Walker A.R."/>
            <person name="Woodward J."/>
            <person name="Dobbelaere D.A.E."/>
            <person name="Langsley G."/>
            <person name="Rajandream M.A."/>
            <person name="McKeever D."/>
            <person name="Shiels B."/>
            <person name="Tait A."/>
            <person name="Barrell B.G."/>
            <person name="Hall N."/>
        </authorList>
    </citation>
    <scope>NUCLEOTIDE SEQUENCE [LARGE SCALE GENOMIC DNA]</scope>
    <source>
        <strain evidence="7">Ankara</strain>
        <strain evidence="4">Ankara isolate clone C9</strain>
    </source>
</reference>
<evidence type="ECO:0000313" key="6">
    <source>
        <dbReference type="EMBL" id="SVP93739.1"/>
    </source>
</evidence>
<proteinExistence type="inferred from homology"/>
<comment type="similarity">
    <text evidence="1">Belongs to the CMC family.</text>
</comment>
<dbReference type="InterPro" id="IPR013892">
    <property type="entry name" value="Cyt_c_biogenesis_Cmc1-like"/>
</dbReference>